<sequence length="79" mass="9170">MKEEFQEFTNKLVDEQKAILDQKPHTGTIANMSERLTLFQISIKILNEKLTDKANEFLSNTEHVYENSENLKDELQSVA</sequence>
<gene>
    <name evidence="1" type="ORF">MM239_07125</name>
</gene>
<accession>A0ABS9UYG4</accession>
<keyword evidence="2" id="KW-1185">Reference proteome</keyword>
<dbReference type="RefSeq" id="WP_241347512.1">
    <property type="nucleotide sequence ID" value="NZ_JAKZGP010000013.1"/>
</dbReference>
<comment type="caution">
    <text evidence="1">The sequence shown here is derived from an EMBL/GenBank/DDBJ whole genome shotgun (WGS) entry which is preliminary data.</text>
</comment>
<name>A0ABS9UYG4_9BACT</name>
<evidence type="ECO:0000313" key="1">
    <source>
        <dbReference type="EMBL" id="MCH7409159.1"/>
    </source>
</evidence>
<proteinExistence type="predicted"/>
<dbReference type="Proteomes" id="UP001165489">
    <property type="component" value="Unassembled WGS sequence"/>
</dbReference>
<dbReference type="EMBL" id="JAKZGP010000013">
    <property type="protein sequence ID" value="MCH7409159.1"/>
    <property type="molecule type" value="Genomic_DNA"/>
</dbReference>
<reference evidence="1" key="1">
    <citation type="submission" date="2022-03" db="EMBL/GenBank/DDBJ databases">
        <title>De novo assembled genomes of Belliella spp. (Cyclobacteriaceae) strains.</title>
        <authorList>
            <person name="Szabo A."/>
            <person name="Korponai K."/>
            <person name="Felfoldi T."/>
        </authorList>
    </citation>
    <scope>NUCLEOTIDE SEQUENCE</scope>
    <source>
        <strain evidence="1">DSM 111904</strain>
    </source>
</reference>
<protein>
    <submittedName>
        <fullName evidence="1">Uncharacterized protein</fullName>
    </submittedName>
</protein>
<evidence type="ECO:0000313" key="2">
    <source>
        <dbReference type="Proteomes" id="UP001165489"/>
    </source>
</evidence>
<organism evidence="1 2">
    <name type="scientific">Belliella filtrata</name>
    <dbReference type="NCBI Taxonomy" id="2923435"/>
    <lineage>
        <taxon>Bacteria</taxon>
        <taxon>Pseudomonadati</taxon>
        <taxon>Bacteroidota</taxon>
        <taxon>Cytophagia</taxon>
        <taxon>Cytophagales</taxon>
        <taxon>Cyclobacteriaceae</taxon>
        <taxon>Belliella</taxon>
    </lineage>
</organism>
<feature type="non-terminal residue" evidence="1">
    <location>
        <position position="79"/>
    </location>
</feature>